<dbReference type="Proteomes" id="UP000664132">
    <property type="component" value="Unassembled WGS sequence"/>
</dbReference>
<dbReference type="InterPro" id="IPR011008">
    <property type="entry name" value="Dimeric_a/b-barrel"/>
</dbReference>
<dbReference type="Gene3D" id="3.30.70.100">
    <property type="match status" value="1"/>
</dbReference>
<comment type="caution">
    <text evidence="2">The sequence shown here is derived from an EMBL/GenBank/DDBJ whole genome shotgun (WGS) entry which is preliminary data.</text>
</comment>
<dbReference type="EMBL" id="JAFJYH010000064">
    <property type="protein sequence ID" value="KAG4421533.1"/>
    <property type="molecule type" value="Genomic_DNA"/>
</dbReference>
<evidence type="ECO:0000259" key="1">
    <source>
        <dbReference type="PROSITE" id="PS51502"/>
    </source>
</evidence>
<gene>
    <name evidence="2" type="ORF">IFR04_005372</name>
</gene>
<sequence>MTTEITRVTMIKLPSDGHVAVALEGFEKFTKAQQKNGKPYILSMQAGAANGNVKDQGFNFVAKSVFKNKEDMAYYETECTGHNEFKTFLKENAPVTALMTVYFTPGYSYNA</sequence>
<dbReference type="AlphaFoldDB" id="A0A8H7TMD7"/>
<organism evidence="2 3">
    <name type="scientific">Cadophora malorum</name>
    <dbReference type="NCBI Taxonomy" id="108018"/>
    <lineage>
        <taxon>Eukaryota</taxon>
        <taxon>Fungi</taxon>
        <taxon>Dikarya</taxon>
        <taxon>Ascomycota</taxon>
        <taxon>Pezizomycotina</taxon>
        <taxon>Leotiomycetes</taxon>
        <taxon>Helotiales</taxon>
        <taxon>Ploettnerulaceae</taxon>
        <taxon>Cadophora</taxon>
    </lineage>
</organism>
<proteinExistence type="predicted"/>
<dbReference type="OrthoDB" id="3830014at2759"/>
<dbReference type="InterPro" id="IPR013097">
    <property type="entry name" value="Dabb"/>
</dbReference>
<dbReference type="PROSITE" id="PS51502">
    <property type="entry name" value="S_R_A_B_BARREL"/>
    <property type="match status" value="1"/>
</dbReference>
<dbReference type="SUPFAM" id="SSF54909">
    <property type="entry name" value="Dimeric alpha+beta barrel"/>
    <property type="match status" value="1"/>
</dbReference>
<feature type="domain" description="Stress-response A/B barrel" evidence="1">
    <location>
        <begin position="5"/>
        <end position="104"/>
    </location>
</feature>
<dbReference type="SMART" id="SM00886">
    <property type="entry name" value="Dabb"/>
    <property type="match status" value="1"/>
</dbReference>
<dbReference type="Pfam" id="PF07876">
    <property type="entry name" value="Dabb"/>
    <property type="match status" value="1"/>
</dbReference>
<accession>A0A8H7TMD7</accession>
<protein>
    <recommendedName>
        <fullName evidence="1">Stress-response A/B barrel domain-containing protein</fullName>
    </recommendedName>
</protein>
<reference evidence="2" key="1">
    <citation type="submission" date="2021-02" db="EMBL/GenBank/DDBJ databases">
        <title>Genome sequence Cadophora malorum strain M34.</title>
        <authorList>
            <person name="Stefanovic E."/>
            <person name="Vu D."/>
            <person name="Scully C."/>
            <person name="Dijksterhuis J."/>
            <person name="Roader J."/>
            <person name="Houbraken J."/>
        </authorList>
    </citation>
    <scope>NUCLEOTIDE SEQUENCE</scope>
    <source>
        <strain evidence="2">M34</strain>
    </source>
</reference>
<keyword evidence="3" id="KW-1185">Reference proteome</keyword>
<evidence type="ECO:0000313" key="3">
    <source>
        <dbReference type="Proteomes" id="UP000664132"/>
    </source>
</evidence>
<name>A0A8H7TMD7_9HELO</name>
<evidence type="ECO:0000313" key="2">
    <source>
        <dbReference type="EMBL" id="KAG4421533.1"/>
    </source>
</evidence>